<dbReference type="Pfam" id="PF19263">
    <property type="entry name" value="DUF5906"/>
    <property type="match status" value="1"/>
</dbReference>
<protein>
    <submittedName>
        <fullName evidence="1">Uncharacterized protein</fullName>
    </submittedName>
</protein>
<accession>A0A249DWH9</accession>
<evidence type="ECO:0000313" key="2">
    <source>
        <dbReference type="Proteomes" id="UP000216438"/>
    </source>
</evidence>
<sequence length="743" mass="86799">MTGSNNTSYLKEYGGRLLQHGYPIIPIKKGFKFPKGLFGWEQINATENHLKKWLSNGFAQGGVGILTKHTPAIDLDVQDLEILQLLIAWCEKHIGPTVQRVGNAPKSLLVYRTNEPFNKIVSKTYEDFLGLQHRIEILGDGQQFVAFATHPDTGKPYKWVTEQNLADIRQDQLPLITVEQAQALIDYFESIIHEDWERVDKGQSGKVKDNSLTDSERLLNHLKPKVNVSTERLKTALEEVDAEDYHEWVRVGMALYHQYSGDITGFELWDEWSQRSSKYNPHEMKAKWQTFEANLLRQEPVTAATILRMARIAEEQSKGDLLDAFLKQYVYVQDGDRLCDLKKPPHCSISRFNEFKNRTANIRHEISAPTQQDPDRIKLDPVWKAWLLHPKRRSAEGTVYIPKRGRVITDDYGLDWINEFHMPEFLATTSRENLAIFFEHMNYMFPKEVEREWFISWIAFNLQYPERRCKVTPLHVSVVHGTGRGWIVELLGKLLGQWNIRKTKMNVLCGEGNGGGFHEFLDNSLLCAVEEVKEGTKRFSISDRIRDLLTENHLEVNLKYGGKKTQQVYTNFFFMSNHPDALVLTKEDRRINVFFGPDRSRDKAYYKRLYEWLETHGVDQLYHYLMKLDLTDFDWTHSMDTESRARMIENNRTETEVLFWEFMENPPYPAMTFQQIVRELRKLSDKDQFIEINETQLTKLLQHHATGPIRLKVEGEMRRAWQLVKGKMLDNKEIREALTKCVL</sequence>
<organism evidence="1 2">
    <name type="scientific">Candidatus Hamiltonella defensa</name>
    <name type="common">Bemisia tabaci</name>
    <dbReference type="NCBI Taxonomy" id="672795"/>
    <lineage>
        <taxon>Bacteria</taxon>
        <taxon>Pseudomonadati</taxon>
        <taxon>Pseudomonadota</taxon>
        <taxon>Gammaproteobacteria</taxon>
        <taxon>Enterobacterales</taxon>
        <taxon>Enterobacteriaceae</taxon>
        <taxon>aphid secondary symbionts</taxon>
        <taxon>Candidatus Williamhamiltonella</taxon>
    </lineage>
</organism>
<dbReference type="RefSeq" id="WP_016857263.1">
    <property type="nucleotide sequence ID" value="NZ_CP016303.1"/>
</dbReference>
<dbReference type="SMART" id="SM00943">
    <property type="entry name" value="Prim-Pol"/>
    <property type="match status" value="1"/>
</dbReference>
<dbReference type="EMBL" id="CP016303">
    <property type="protein sequence ID" value="ASX25884.1"/>
    <property type="molecule type" value="Genomic_DNA"/>
</dbReference>
<gene>
    <name evidence="1" type="ORF">BA171_01705</name>
</gene>
<reference evidence="2" key="1">
    <citation type="submission" date="2016-06" db="EMBL/GenBank/DDBJ databases">
        <authorList>
            <person name="Chen W."/>
            <person name="Hasegawa D.K."/>
        </authorList>
    </citation>
    <scope>NUCLEOTIDE SEQUENCE [LARGE SCALE GENOMIC DNA]</scope>
    <source>
        <strain evidence="2">MEAM1</strain>
    </source>
</reference>
<evidence type="ECO:0000313" key="1">
    <source>
        <dbReference type="EMBL" id="ASX25884.1"/>
    </source>
</evidence>
<dbReference type="GO" id="GO:0016817">
    <property type="term" value="F:hydrolase activity, acting on acid anhydrides"/>
    <property type="evidence" value="ECO:0007669"/>
    <property type="project" value="InterPro"/>
</dbReference>
<dbReference type="InterPro" id="IPR015330">
    <property type="entry name" value="DNA_primase/pol_bifunc_N"/>
</dbReference>
<proteinExistence type="predicted"/>
<name>A0A249DWH9_9ENTR</name>
<reference evidence="1 2" key="2">
    <citation type="submission" date="2017-09" db="EMBL/GenBank/DDBJ databases">
        <title>The genome of whitefly Bemisia tabaci, a global crop pest, provides novel insights into virus transmission, host adaptation and insecticide resistance.</title>
        <authorList>
            <person name="Kaur N."/>
            <person name="Kliot A."/>
            <person name="Pinheiro P.V."/>
            <person name="Luan J."/>
            <person name="Zheng Y."/>
            <person name="Liu W."/>
            <person name="Sun H."/>
            <person name="Yang X."/>
            <person name="Xu Y."/>
            <person name="Luo Y."/>
            <person name="Kruse A."/>
            <person name="Fisher T.W."/>
            <person name="Nelson D.R."/>
            <person name="Elimelech M."/>
            <person name="MacCoss M."/>
            <person name="Johnson R."/>
            <person name="Cohen E."/>
            <person name="Hunter W.B."/>
            <person name="Brown J.K."/>
            <person name="Jander G."/>
            <person name="Cilia M."/>
            <person name="Douglas A.E."/>
            <person name="Ghanim M."/>
            <person name="Simmons A.M."/>
            <person name="Wintermantel W.M."/>
            <person name="Ling K.-S."/>
            <person name="Fei Z."/>
        </authorList>
    </citation>
    <scope>NUCLEOTIDE SEQUENCE [LARGE SCALE GENOMIC DNA]</scope>
    <source>
        <strain evidence="1 2">MEAM1</strain>
    </source>
</reference>
<dbReference type="OrthoDB" id="9763644at2"/>
<dbReference type="Pfam" id="PF09250">
    <property type="entry name" value="Prim-Pol"/>
    <property type="match status" value="1"/>
</dbReference>
<dbReference type="InterPro" id="IPR014819">
    <property type="entry name" value="PriCT_2"/>
</dbReference>
<dbReference type="InterPro" id="IPR045455">
    <property type="entry name" value="NrS-1_pol-like_helicase"/>
</dbReference>
<dbReference type="SUPFAM" id="SSF56747">
    <property type="entry name" value="Prim-pol domain"/>
    <property type="match status" value="1"/>
</dbReference>
<dbReference type="AlphaFoldDB" id="A0A249DWH9"/>
<dbReference type="Pfam" id="PF08707">
    <property type="entry name" value="PriCT_2"/>
    <property type="match status" value="1"/>
</dbReference>
<dbReference type="Proteomes" id="UP000216438">
    <property type="component" value="Chromosome"/>
</dbReference>